<protein>
    <submittedName>
        <fullName evidence="2">F-box family protein</fullName>
    </submittedName>
</protein>
<feature type="non-terminal residue" evidence="2">
    <location>
        <position position="48"/>
    </location>
</feature>
<dbReference type="AlphaFoldDB" id="A0A392RHU5"/>
<feature type="region of interest" description="Disordered" evidence="1">
    <location>
        <begin position="1"/>
        <end position="48"/>
    </location>
</feature>
<accession>A0A392RHU5</accession>
<feature type="compositionally biased region" description="Basic residues" evidence="1">
    <location>
        <begin position="12"/>
        <end position="21"/>
    </location>
</feature>
<organism evidence="2 3">
    <name type="scientific">Trifolium medium</name>
    <dbReference type="NCBI Taxonomy" id="97028"/>
    <lineage>
        <taxon>Eukaryota</taxon>
        <taxon>Viridiplantae</taxon>
        <taxon>Streptophyta</taxon>
        <taxon>Embryophyta</taxon>
        <taxon>Tracheophyta</taxon>
        <taxon>Spermatophyta</taxon>
        <taxon>Magnoliopsida</taxon>
        <taxon>eudicotyledons</taxon>
        <taxon>Gunneridae</taxon>
        <taxon>Pentapetalae</taxon>
        <taxon>rosids</taxon>
        <taxon>fabids</taxon>
        <taxon>Fabales</taxon>
        <taxon>Fabaceae</taxon>
        <taxon>Papilionoideae</taxon>
        <taxon>50 kb inversion clade</taxon>
        <taxon>NPAAA clade</taxon>
        <taxon>Hologalegina</taxon>
        <taxon>IRL clade</taxon>
        <taxon>Trifolieae</taxon>
        <taxon>Trifolium</taxon>
    </lineage>
</organism>
<evidence type="ECO:0000313" key="2">
    <source>
        <dbReference type="EMBL" id="MCI35386.1"/>
    </source>
</evidence>
<dbReference type="EMBL" id="LXQA010222856">
    <property type="protein sequence ID" value="MCI35386.1"/>
    <property type="molecule type" value="Genomic_DNA"/>
</dbReference>
<name>A0A392RHU5_9FABA</name>
<dbReference type="Proteomes" id="UP000265520">
    <property type="component" value="Unassembled WGS sequence"/>
</dbReference>
<evidence type="ECO:0000313" key="3">
    <source>
        <dbReference type="Proteomes" id="UP000265520"/>
    </source>
</evidence>
<proteinExistence type="predicted"/>
<keyword evidence="3" id="KW-1185">Reference proteome</keyword>
<reference evidence="2 3" key="1">
    <citation type="journal article" date="2018" name="Front. Plant Sci.">
        <title>Red Clover (Trifolium pratense) and Zigzag Clover (T. medium) - A Picture of Genomic Similarities and Differences.</title>
        <authorList>
            <person name="Dluhosova J."/>
            <person name="Istvanek J."/>
            <person name="Nedelnik J."/>
            <person name="Repkova J."/>
        </authorList>
    </citation>
    <scope>NUCLEOTIDE SEQUENCE [LARGE SCALE GENOMIC DNA]</scope>
    <source>
        <strain evidence="3">cv. 10/8</strain>
        <tissue evidence="2">Leaf</tissue>
    </source>
</reference>
<evidence type="ECO:0000256" key="1">
    <source>
        <dbReference type="SAM" id="MobiDB-lite"/>
    </source>
</evidence>
<comment type="caution">
    <text evidence="2">The sequence shown here is derived from an EMBL/GenBank/DDBJ whole genome shotgun (WGS) entry which is preliminary data.</text>
</comment>
<sequence length="48" mass="5361">MERKSGTIPSARARKRGKRGKEKVDDMESQELGPSFADLPFPITTDIL</sequence>